<gene>
    <name evidence="2" type="ORF">CPB83DRAFT_848653</name>
</gene>
<protein>
    <submittedName>
        <fullName evidence="2">CAP domain-containing protein</fullName>
    </submittedName>
</protein>
<keyword evidence="3" id="KW-1185">Reference proteome</keyword>
<feature type="non-terminal residue" evidence="2">
    <location>
        <position position="94"/>
    </location>
</feature>
<evidence type="ECO:0000259" key="1">
    <source>
        <dbReference type="Pfam" id="PF00188"/>
    </source>
</evidence>
<dbReference type="InterPro" id="IPR001283">
    <property type="entry name" value="CRISP-related"/>
</dbReference>
<name>A0A9P6EMX7_9AGAR</name>
<sequence>MGQTGLTSVQDFVNSWTSQEKNYIPSSDTFPANSDEVGCFTQVVWKATTKLGCDCTPCSSGFTLGICVYEEPGNFGGQFSDNVQAQVAGSSMIT</sequence>
<dbReference type="SUPFAM" id="SSF55797">
    <property type="entry name" value="PR-1-like"/>
    <property type="match status" value="1"/>
</dbReference>
<feature type="domain" description="SCP" evidence="1">
    <location>
        <begin position="5"/>
        <end position="69"/>
    </location>
</feature>
<reference evidence="2" key="1">
    <citation type="submission" date="2020-11" db="EMBL/GenBank/DDBJ databases">
        <authorList>
            <consortium name="DOE Joint Genome Institute"/>
            <person name="Ahrendt S."/>
            <person name="Riley R."/>
            <person name="Andreopoulos W."/>
            <person name="Labutti K."/>
            <person name="Pangilinan J."/>
            <person name="Ruiz-Duenas F.J."/>
            <person name="Barrasa J.M."/>
            <person name="Sanchez-Garcia M."/>
            <person name="Camarero S."/>
            <person name="Miyauchi S."/>
            <person name="Serrano A."/>
            <person name="Linde D."/>
            <person name="Babiker R."/>
            <person name="Drula E."/>
            <person name="Ayuso-Fernandez I."/>
            <person name="Pacheco R."/>
            <person name="Padilla G."/>
            <person name="Ferreira P."/>
            <person name="Barriuso J."/>
            <person name="Kellner H."/>
            <person name="Castanera R."/>
            <person name="Alfaro M."/>
            <person name="Ramirez L."/>
            <person name="Pisabarro A.G."/>
            <person name="Kuo A."/>
            <person name="Tritt A."/>
            <person name="Lipzen A."/>
            <person name="He G."/>
            <person name="Yan M."/>
            <person name="Ng V."/>
            <person name="Cullen D."/>
            <person name="Martin F."/>
            <person name="Rosso M.-N."/>
            <person name="Henrissat B."/>
            <person name="Hibbett D."/>
            <person name="Martinez A.T."/>
            <person name="Grigoriev I.V."/>
        </authorList>
    </citation>
    <scope>NUCLEOTIDE SEQUENCE</scope>
    <source>
        <strain evidence="2">CBS 506.95</strain>
    </source>
</reference>
<dbReference type="PANTHER" id="PTHR10334">
    <property type="entry name" value="CYSTEINE-RICH SECRETORY PROTEIN-RELATED"/>
    <property type="match status" value="1"/>
</dbReference>
<organism evidence="2 3">
    <name type="scientific">Crepidotus variabilis</name>
    <dbReference type="NCBI Taxonomy" id="179855"/>
    <lineage>
        <taxon>Eukaryota</taxon>
        <taxon>Fungi</taxon>
        <taxon>Dikarya</taxon>
        <taxon>Basidiomycota</taxon>
        <taxon>Agaricomycotina</taxon>
        <taxon>Agaricomycetes</taxon>
        <taxon>Agaricomycetidae</taxon>
        <taxon>Agaricales</taxon>
        <taxon>Agaricineae</taxon>
        <taxon>Crepidotaceae</taxon>
        <taxon>Crepidotus</taxon>
    </lineage>
</organism>
<evidence type="ECO:0000313" key="2">
    <source>
        <dbReference type="EMBL" id="KAF9531747.1"/>
    </source>
</evidence>
<dbReference type="Pfam" id="PF00188">
    <property type="entry name" value="CAP"/>
    <property type="match status" value="1"/>
</dbReference>
<dbReference type="AlphaFoldDB" id="A0A9P6EMX7"/>
<dbReference type="InterPro" id="IPR014044">
    <property type="entry name" value="CAP_dom"/>
</dbReference>
<dbReference type="Proteomes" id="UP000807306">
    <property type="component" value="Unassembled WGS sequence"/>
</dbReference>
<dbReference type="PRINTS" id="PR00837">
    <property type="entry name" value="V5TPXLIKE"/>
</dbReference>
<dbReference type="OrthoDB" id="337038at2759"/>
<dbReference type="EMBL" id="MU157834">
    <property type="protein sequence ID" value="KAF9531747.1"/>
    <property type="molecule type" value="Genomic_DNA"/>
</dbReference>
<dbReference type="InterPro" id="IPR035940">
    <property type="entry name" value="CAP_sf"/>
</dbReference>
<comment type="caution">
    <text evidence="2">The sequence shown here is derived from an EMBL/GenBank/DDBJ whole genome shotgun (WGS) entry which is preliminary data.</text>
</comment>
<evidence type="ECO:0000313" key="3">
    <source>
        <dbReference type="Proteomes" id="UP000807306"/>
    </source>
</evidence>
<proteinExistence type="predicted"/>
<accession>A0A9P6EMX7</accession>
<dbReference type="Gene3D" id="3.40.33.10">
    <property type="entry name" value="CAP"/>
    <property type="match status" value="1"/>
</dbReference>